<evidence type="ECO:0000313" key="1">
    <source>
        <dbReference type="EMBL" id="KAH7515375.1"/>
    </source>
</evidence>
<protein>
    <submittedName>
        <fullName evidence="1">Uncharacterized protein</fullName>
    </submittedName>
</protein>
<name>A0A978UKM3_ZIZJJ</name>
<accession>A0A978UKM3</accession>
<dbReference type="EMBL" id="JAEACU010000010">
    <property type="protein sequence ID" value="KAH7515375.1"/>
    <property type="molecule type" value="Genomic_DNA"/>
</dbReference>
<gene>
    <name evidence="1" type="ORF">FEM48_Zijuj10G0019800</name>
</gene>
<dbReference type="AlphaFoldDB" id="A0A978UKM3"/>
<proteinExistence type="predicted"/>
<reference evidence="1" key="1">
    <citation type="journal article" date="2021" name="Front. Plant Sci.">
        <title>Chromosome-Scale Genome Assembly for Chinese Sour Jujube and Insights Into Its Genome Evolution and Domestication Signature.</title>
        <authorList>
            <person name="Shen L.-Y."/>
            <person name="Luo H."/>
            <person name="Wang X.-L."/>
            <person name="Wang X.-M."/>
            <person name="Qiu X.-J."/>
            <person name="Liu H."/>
            <person name="Zhou S.-S."/>
            <person name="Jia K.-H."/>
            <person name="Nie S."/>
            <person name="Bao Y.-T."/>
            <person name="Zhang R.-G."/>
            <person name="Yun Q.-Z."/>
            <person name="Chai Y.-H."/>
            <person name="Lu J.-Y."/>
            <person name="Li Y."/>
            <person name="Zhao S.-W."/>
            <person name="Mao J.-F."/>
            <person name="Jia S.-G."/>
            <person name="Mao Y.-M."/>
        </authorList>
    </citation>
    <scope>NUCLEOTIDE SEQUENCE</scope>
    <source>
        <strain evidence="1">AT0</strain>
        <tissue evidence="1">Leaf</tissue>
    </source>
</reference>
<sequence>MAFIYVKNVPSSLILNVLFLWSTEDEEYAKAPWDQKLLEEEDKEDMTLPNEKVSLQILEQLNEEIEKAIKVIQPLIIKKKGGQLTEEFQEFEERHAITKYMVRRLKLSVTGINFSRKIIQYHSF</sequence>
<evidence type="ECO:0000313" key="2">
    <source>
        <dbReference type="Proteomes" id="UP000813462"/>
    </source>
</evidence>
<dbReference type="Proteomes" id="UP000813462">
    <property type="component" value="Unassembled WGS sequence"/>
</dbReference>
<organism evidence="1 2">
    <name type="scientific">Ziziphus jujuba var. spinosa</name>
    <dbReference type="NCBI Taxonomy" id="714518"/>
    <lineage>
        <taxon>Eukaryota</taxon>
        <taxon>Viridiplantae</taxon>
        <taxon>Streptophyta</taxon>
        <taxon>Embryophyta</taxon>
        <taxon>Tracheophyta</taxon>
        <taxon>Spermatophyta</taxon>
        <taxon>Magnoliopsida</taxon>
        <taxon>eudicotyledons</taxon>
        <taxon>Gunneridae</taxon>
        <taxon>Pentapetalae</taxon>
        <taxon>rosids</taxon>
        <taxon>fabids</taxon>
        <taxon>Rosales</taxon>
        <taxon>Rhamnaceae</taxon>
        <taxon>Paliureae</taxon>
        <taxon>Ziziphus</taxon>
    </lineage>
</organism>
<comment type="caution">
    <text evidence="1">The sequence shown here is derived from an EMBL/GenBank/DDBJ whole genome shotgun (WGS) entry which is preliminary data.</text>
</comment>